<evidence type="ECO:0000256" key="1">
    <source>
        <dbReference type="SAM" id="MobiDB-lite"/>
    </source>
</evidence>
<name>A0AAW6DFU5_MEDGN</name>
<dbReference type="InterPro" id="IPR008979">
    <property type="entry name" value="Galactose-bd-like_sf"/>
</dbReference>
<evidence type="ECO:0000256" key="2">
    <source>
        <dbReference type="SAM" id="Phobius"/>
    </source>
</evidence>
<feature type="region of interest" description="Disordered" evidence="1">
    <location>
        <begin position="160"/>
        <end position="179"/>
    </location>
</feature>
<dbReference type="InterPro" id="IPR038637">
    <property type="entry name" value="NPCBM_sf"/>
</dbReference>
<dbReference type="SUPFAM" id="SSF49785">
    <property type="entry name" value="Galactose-binding domain-like"/>
    <property type="match status" value="1"/>
</dbReference>
<dbReference type="Pfam" id="PF18998">
    <property type="entry name" value="Flg_new_2"/>
    <property type="match status" value="2"/>
</dbReference>
<dbReference type="InterPro" id="IPR013222">
    <property type="entry name" value="Glyco_hyd_98_carb-bd"/>
</dbReference>
<dbReference type="RefSeq" id="WP_272107829.1">
    <property type="nucleotide sequence ID" value="NZ_JAQMLA010000005.1"/>
</dbReference>
<dbReference type="Gene3D" id="2.60.40.10">
    <property type="entry name" value="Immunoglobulins"/>
    <property type="match status" value="1"/>
</dbReference>
<dbReference type="SMART" id="SM00776">
    <property type="entry name" value="NPCBM"/>
    <property type="match status" value="1"/>
</dbReference>
<reference evidence="4" key="1">
    <citation type="submission" date="2023-01" db="EMBL/GenBank/DDBJ databases">
        <title>Human gut microbiome strain richness.</title>
        <authorList>
            <person name="Chen-Liaw A."/>
        </authorList>
    </citation>
    <scope>NUCLEOTIDE SEQUENCE</scope>
    <source>
        <strain evidence="4">RTP21484st1_H11_RTP21484_190118</strain>
    </source>
</reference>
<feature type="compositionally biased region" description="Polar residues" evidence="1">
    <location>
        <begin position="160"/>
        <end position="171"/>
    </location>
</feature>
<dbReference type="InterPro" id="IPR025883">
    <property type="entry name" value="Cadherin-like_domain"/>
</dbReference>
<keyword evidence="2" id="KW-0472">Membrane</keyword>
<feature type="region of interest" description="Disordered" evidence="1">
    <location>
        <begin position="554"/>
        <end position="601"/>
    </location>
</feature>
<comment type="caution">
    <text evidence="4">The sequence shown here is derived from an EMBL/GenBank/DDBJ whole genome shotgun (WGS) entry which is preliminary data.</text>
</comment>
<dbReference type="AlphaFoldDB" id="A0AAW6DFU5"/>
<organism evidence="4 5">
    <name type="scientific">Mediterraneibacter gnavus</name>
    <name type="common">Ruminococcus gnavus</name>
    <dbReference type="NCBI Taxonomy" id="33038"/>
    <lineage>
        <taxon>Bacteria</taxon>
        <taxon>Bacillati</taxon>
        <taxon>Bacillota</taxon>
        <taxon>Clostridia</taxon>
        <taxon>Lachnospirales</taxon>
        <taxon>Lachnospiraceae</taxon>
        <taxon>Mediterraneibacter</taxon>
    </lineage>
</organism>
<dbReference type="InterPro" id="IPR013783">
    <property type="entry name" value="Ig-like_fold"/>
</dbReference>
<sequence length="637" mass="67997">MNGKEVTSAAQTVQGDVTVAPGINEITIRVTPETSAEPVYYKLKLKVPNAANACLEALSLGGNVSLKENFDADTLKYTASATESAVTINATAEEANATVEVIWKDKVIQTGTGSASAELGLTEGDNTVKVKVTSADKSTEKTYKVTVHASGDTWLSDLDWTSQTSGDSGNPTRKDKSCGNNTLTLWDGSKEETFDKGIGSHADSTIIYDLTGKGYTSFSSYYGVDRETKINPSQASITFKVYVDGNLKFTSDVMGTNTAKGFTGDIDLTGATELKLVMDKGANNWSDHGDWANAKLTKPFTAPQPVVVTVQVNDPAMGSAATDKGEYQKYDTATVTATAKEGYHFVNWTNAEGTEVSDANPHVFDVTEDVILKANFAANPVVKKQYTVTATASAEAMGTVSMDHEDGIYEDGEKATVTAKAKEGHHFVGWKLKDAEDILSTDAKYTFKVEKDVDLIVVFEKDAEPEQVITAEEIMRRIIADKSFATSIKKDTKKLTLPEVPENAQIEICSVNPEGIIALNGEVTTPQEDTEVIVTVKVTGTDGSVATTEFKVMVEGNGETEKPAPEKPNPEKPDNGNVNQSGAKDNNANSSTPNGGAGQNTVKAIKTGDTANFALYGIVMVAAGAVIATLVYRRKRS</sequence>
<evidence type="ECO:0000313" key="4">
    <source>
        <dbReference type="EMBL" id="MDB8685656.1"/>
    </source>
</evidence>
<feature type="domain" description="Glycosyl hydrolase family 98 putative carbohydrate-binding module" evidence="3">
    <location>
        <begin position="149"/>
        <end position="298"/>
    </location>
</feature>
<feature type="compositionally biased region" description="Basic and acidic residues" evidence="1">
    <location>
        <begin position="559"/>
        <end position="574"/>
    </location>
</feature>
<dbReference type="InterPro" id="IPR044060">
    <property type="entry name" value="Bacterial_rp_domain"/>
</dbReference>
<dbReference type="Proteomes" id="UP001212160">
    <property type="component" value="Unassembled WGS sequence"/>
</dbReference>
<evidence type="ECO:0000313" key="5">
    <source>
        <dbReference type="Proteomes" id="UP001212160"/>
    </source>
</evidence>
<dbReference type="EMBL" id="JAQMLA010000005">
    <property type="protein sequence ID" value="MDB8685656.1"/>
    <property type="molecule type" value="Genomic_DNA"/>
</dbReference>
<keyword evidence="2" id="KW-1133">Transmembrane helix</keyword>
<dbReference type="Pfam" id="PF08305">
    <property type="entry name" value="NPCBM"/>
    <property type="match status" value="1"/>
</dbReference>
<protein>
    <submittedName>
        <fullName evidence="4">NPCBM/NEW2 domain-containing protein</fullName>
    </submittedName>
</protein>
<dbReference type="Pfam" id="PF12733">
    <property type="entry name" value="Cadherin-like"/>
    <property type="match status" value="1"/>
</dbReference>
<keyword evidence="2" id="KW-0812">Transmembrane</keyword>
<evidence type="ECO:0000259" key="3">
    <source>
        <dbReference type="SMART" id="SM00776"/>
    </source>
</evidence>
<accession>A0AAW6DFU5</accession>
<feature type="transmembrane region" description="Helical" evidence="2">
    <location>
        <begin position="613"/>
        <end position="632"/>
    </location>
</feature>
<proteinExistence type="predicted"/>
<feature type="compositionally biased region" description="Polar residues" evidence="1">
    <location>
        <begin position="576"/>
        <end position="601"/>
    </location>
</feature>
<dbReference type="Gene3D" id="2.60.120.1060">
    <property type="entry name" value="NPCBM/NEW2 domain"/>
    <property type="match status" value="1"/>
</dbReference>
<gene>
    <name evidence="4" type="ORF">PNW85_03055</name>
</gene>